<feature type="transmembrane region" description="Helical" evidence="6">
    <location>
        <begin position="201"/>
        <end position="221"/>
    </location>
</feature>
<comment type="subcellular location">
    <subcellularLocation>
        <location evidence="6">Cell membrane</location>
        <topology evidence="6">Multi-pass membrane protein</topology>
    </subcellularLocation>
    <subcellularLocation>
        <location evidence="1">Membrane</location>
        <topology evidence="1">Multi-pass membrane protein</topology>
    </subcellularLocation>
</comment>
<dbReference type="Proteomes" id="UP000298050">
    <property type="component" value="Unassembled WGS sequence"/>
</dbReference>
<protein>
    <recommendedName>
        <fullName evidence="6">Probable membrane transporter protein</fullName>
    </recommendedName>
</protein>
<keyword evidence="5 6" id="KW-0472">Membrane</keyword>
<organism evidence="7 8">
    <name type="scientific">Mangrovimicrobium sediminis</name>
    <dbReference type="NCBI Taxonomy" id="2562682"/>
    <lineage>
        <taxon>Bacteria</taxon>
        <taxon>Pseudomonadati</taxon>
        <taxon>Pseudomonadota</taxon>
        <taxon>Gammaproteobacteria</taxon>
        <taxon>Cellvibrionales</taxon>
        <taxon>Halieaceae</taxon>
        <taxon>Mangrovimicrobium</taxon>
    </lineage>
</organism>
<name>A0A4Z0M5V2_9GAMM</name>
<evidence type="ECO:0000313" key="8">
    <source>
        <dbReference type="Proteomes" id="UP000298050"/>
    </source>
</evidence>
<evidence type="ECO:0000256" key="4">
    <source>
        <dbReference type="ARBA" id="ARBA00022989"/>
    </source>
</evidence>
<accession>A0A4Z0M5V2</accession>
<evidence type="ECO:0000313" key="7">
    <source>
        <dbReference type="EMBL" id="TGD74864.1"/>
    </source>
</evidence>
<comment type="similarity">
    <text evidence="2 6">Belongs to the 4-toluene sulfonate uptake permease (TSUP) (TC 2.A.102) family.</text>
</comment>
<feature type="transmembrane region" description="Helical" evidence="6">
    <location>
        <begin position="161"/>
        <end position="189"/>
    </location>
</feature>
<dbReference type="PANTHER" id="PTHR43701:SF2">
    <property type="entry name" value="MEMBRANE TRANSPORTER PROTEIN YJNA-RELATED"/>
    <property type="match status" value="1"/>
</dbReference>
<sequence length="277" mass="28067">MLELLPLLFGLVVGLALGLTGGGGSVFAIPLLVFGLHMNVHEAVTLSLATVTVVAAIGCSNAARNRLVDFRAGGIFALAGIVAAPFGVMLADRLSEKNLLLAFSVLVIAVALTMWRKASRNAVNSRVVRANFVDPAAPEGGAICQLNPDTAALRLTAPCSVVLAFTGLITGVLSGLFGVGGGFVIVPALTFVTQLSIHRAVATSLFVIALVGGSGVVSGFVAGREIPWLIAGIFLVGGVGGLFAGQLVASRLAGPTLQKTFAVSMLVLGVVTIAAKL</sequence>
<evidence type="ECO:0000256" key="2">
    <source>
        <dbReference type="ARBA" id="ARBA00009142"/>
    </source>
</evidence>
<dbReference type="InterPro" id="IPR051598">
    <property type="entry name" value="TSUP/Inactive_protease-like"/>
</dbReference>
<feature type="transmembrane region" description="Helical" evidence="6">
    <location>
        <begin position="228"/>
        <end position="250"/>
    </location>
</feature>
<evidence type="ECO:0000256" key="6">
    <source>
        <dbReference type="RuleBase" id="RU363041"/>
    </source>
</evidence>
<dbReference type="AlphaFoldDB" id="A0A4Z0M5V2"/>
<dbReference type="GO" id="GO:0005886">
    <property type="term" value="C:plasma membrane"/>
    <property type="evidence" value="ECO:0007669"/>
    <property type="project" value="UniProtKB-SubCell"/>
</dbReference>
<dbReference type="OrthoDB" id="7031597at2"/>
<reference evidence="7 8" key="1">
    <citation type="submission" date="2019-04" db="EMBL/GenBank/DDBJ databases">
        <title>Taxonomy of novel Haliea sp. from mangrove soil of West Coast of India.</title>
        <authorList>
            <person name="Verma A."/>
            <person name="Kumar P."/>
            <person name="Krishnamurthi S."/>
        </authorList>
    </citation>
    <scope>NUCLEOTIDE SEQUENCE [LARGE SCALE GENOMIC DNA]</scope>
    <source>
        <strain evidence="7 8">SAOS-164</strain>
    </source>
</reference>
<dbReference type="PANTHER" id="PTHR43701">
    <property type="entry name" value="MEMBRANE TRANSPORTER PROTEIN MJ0441-RELATED"/>
    <property type="match status" value="1"/>
</dbReference>
<keyword evidence="6" id="KW-1003">Cell membrane</keyword>
<dbReference type="Pfam" id="PF01925">
    <property type="entry name" value="TauE"/>
    <property type="match status" value="1"/>
</dbReference>
<evidence type="ECO:0000256" key="5">
    <source>
        <dbReference type="ARBA" id="ARBA00023136"/>
    </source>
</evidence>
<proteinExistence type="inferred from homology"/>
<keyword evidence="8" id="KW-1185">Reference proteome</keyword>
<comment type="caution">
    <text evidence="7">The sequence shown here is derived from an EMBL/GenBank/DDBJ whole genome shotgun (WGS) entry which is preliminary data.</text>
</comment>
<evidence type="ECO:0000256" key="3">
    <source>
        <dbReference type="ARBA" id="ARBA00022692"/>
    </source>
</evidence>
<dbReference type="InterPro" id="IPR002781">
    <property type="entry name" value="TM_pro_TauE-like"/>
</dbReference>
<dbReference type="RefSeq" id="WP_135442023.1">
    <property type="nucleotide sequence ID" value="NZ_SRLE01000005.1"/>
</dbReference>
<keyword evidence="4 6" id="KW-1133">Transmembrane helix</keyword>
<feature type="transmembrane region" description="Helical" evidence="6">
    <location>
        <begin position="97"/>
        <end position="115"/>
    </location>
</feature>
<feature type="transmembrane region" description="Helical" evidence="6">
    <location>
        <begin position="256"/>
        <end position="275"/>
    </location>
</feature>
<keyword evidence="3 6" id="KW-0812">Transmembrane</keyword>
<feature type="transmembrane region" description="Helical" evidence="6">
    <location>
        <begin position="44"/>
        <end position="63"/>
    </location>
</feature>
<dbReference type="EMBL" id="SRLE01000005">
    <property type="protein sequence ID" value="TGD74864.1"/>
    <property type="molecule type" value="Genomic_DNA"/>
</dbReference>
<feature type="transmembrane region" description="Helical" evidence="6">
    <location>
        <begin position="70"/>
        <end position="91"/>
    </location>
</feature>
<evidence type="ECO:0000256" key="1">
    <source>
        <dbReference type="ARBA" id="ARBA00004141"/>
    </source>
</evidence>
<gene>
    <name evidence="7" type="ORF">E4634_06630</name>
</gene>